<evidence type="ECO:0000256" key="6">
    <source>
        <dbReference type="SAM" id="Coils"/>
    </source>
</evidence>
<dbReference type="GO" id="GO:0005634">
    <property type="term" value="C:nucleus"/>
    <property type="evidence" value="ECO:0007669"/>
    <property type="project" value="UniProtKB-SubCell"/>
</dbReference>
<feature type="compositionally biased region" description="Pro residues" evidence="7">
    <location>
        <begin position="527"/>
        <end position="537"/>
    </location>
</feature>
<comment type="subcellular location">
    <subcellularLocation>
        <location evidence="1">Nucleus</location>
    </subcellularLocation>
</comment>
<evidence type="ECO:0000256" key="2">
    <source>
        <dbReference type="ARBA" id="ARBA00023015"/>
    </source>
</evidence>
<dbReference type="GO" id="GO:0000978">
    <property type="term" value="F:RNA polymerase II cis-regulatory region sequence-specific DNA binding"/>
    <property type="evidence" value="ECO:0007669"/>
    <property type="project" value="TreeGrafter"/>
</dbReference>
<evidence type="ECO:0000256" key="3">
    <source>
        <dbReference type="ARBA" id="ARBA00023125"/>
    </source>
</evidence>
<dbReference type="GO" id="GO:0046983">
    <property type="term" value="F:protein dimerization activity"/>
    <property type="evidence" value="ECO:0007669"/>
    <property type="project" value="InterPro"/>
</dbReference>
<feature type="region of interest" description="Disordered" evidence="7">
    <location>
        <begin position="1"/>
        <end position="29"/>
    </location>
</feature>
<dbReference type="CDD" id="cd21739">
    <property type="entry name" value="NES2-NLS_ChREBP-like"/>
    <property type="match status" value="1"/>
</dbReference>
<keyword evidence="3" id="KW-0238">DNA-binding</keyword>
<keyword evidence="5" id="KW-0539">Nucleus</keyword>
<dbReference type="InterPro" id="IPR052207">
    <property type="entry name" value="Max-like/E-box_TFs"/>
</dbReference>
<dbReference type="PROSITE" id="PS50888">
    <property type="entry name" value="BHLH"/>
    <property type="match status" value="1"/>
</dbReference>
<evidence type="ECO:0000313" key="10">
    <source>
        <dbReference type="Proteomes" id="UP000215902"/>
    </source>
</evidence>
<evidence type="ECO:0000313" key="9">
    <source>
        <dbReference type="EMBL" id="PAA56783.1"/>
    </source>
</evidence>
<keyword evidence="10" id="KW-1185">Reference proteome</keyword>
<keyword evidence="6" id="KW-0175">Coiled coil</keyword>
<feature type="region of interest" description="Disordered" evidence="7">
    <location>
        <begin position="525"/>
        <end position="569"/>
    </location>
</feature>
<feature type="compositionally biased region" description="Low complexity" evidence="7">
    <location>
        <begin position="15"/>
        <end position="29"/>
    </location>
</feature>
<dbReference type="Gene3D" id="4.10.280.10">
    <property type="entry name" value="Helix-loop-helix DNA-binding domain"/>
    <property type="match status" value="1"/>
</dbReference>
<dbReference type="InterPro" id="IPR011598">
    <property type="entry name" value="bHLH_dom"/>
</dbReference>
<organism evidence="9 10">
    <name type="scientific">Macrostomum lignano</name>
    <dbReference type="NCBI Taxonomy" id="282301"/>
    <lineage>
        <taxon>Eukaryota</taxon>
        <taxon>Metazoa</taxon>
        <taxon>Spiralia</taxon>
        <taxon>Lophotrochozoa</taxon>
        <taxon>Platyhelminthes</taxon>
        <taxon>Rhabditophora</taxon>
        <taxon>Macrostomorpha</taxon>
        <taxon>Macrostomida</taxon>
        <taxon>Macrostomidae</taxon>
        <taxon>Macrostomum</taxon>
    </lineage>
</organism>
<feature type="compositionally biased region" description="Pro residues" evidence="7">
    <location>
        <begin position="422"/>
        <end position="445"/>
    </location>
</feature>
<dbReference type="GO" id="GO:0000981">
    <property type="term" value="F:DNA-binding transcription factor activity, RNA polymerase II-specific"/>
    <property type="evidence" value="ECO:0007669"/>
    <property type="project" value="TreeGrafter"/>
</dbReference>
<evidence type="ECO:0000256" key="5">
    <source>
        <dbReference type="ARBA" id="ARBA00023242"/>
    </source>
</evidence>
<sequence length="840" mass="89948">AVAMVMTDKQPQRRPSGSGSQPVGVGAAGVAESAQIHSGHFMMSNLEDADSDSNSLSDFPVDFSDTDKKRSMLAAGSGPAAVVPDAPIVVNFSSADAAASASTAAAATAAIAASTGAGTAEQSAGAAAISFDQSLTKLLCYLKLTYSGKITNPKWNDFRGMRFKVKEKIRLNNIIWREYHLQFVRQQRPRIVQFANPLADEAHSRAESVIMEGKYWKRRLDTVCNEYHSWRTFYRQNRHRLKTSRCQEPMDIVYDSDWLAQNTELDIKRRGVGATGTDWPMSPRESQPPRAPSVHLLDDLLADFQLDPNLDSLLAACDGFSFGGLLGGADTAVCGSGYVNGVGIVDCSVGGGGGSGGGIGGGVNSDFIQPGLQQLQPSIDDFIGGDQLLALLTSSAAVSVSATAAMPMPSTATSVATTFVVPTPPPPPPPPPLTPQPPPPPPPLQQTPVVNLSPAEYQRIVSTLQGLLARTNQPPAVVSALLDYLRGIGIHVQLPTPTPPPPLPPPAPAFSIAGSETLYRILRAPVLPEPSPPPPPLQHHHQQQQQRKLHTQQQQPEVQLPTAIPKSDMDCSSLSGDGFRIELPSMNRHRESYLLHKQSMAMSLKTEQARRVSINSAFDTLQALLPVSGSQKLAKAALLHKAADRLRQLRSERAESRRQAELLRAEAARLRAEIGTACEHLSAASSATAASTAGSAHGQQRQQLDGRRWFEDSYAGPGVLNNWKFYLFSLMVSDAFDAYNSNVSTCSIEDFARTVLNWADQHFCLTKLRPSAHRALTQLCVTTSILTDPGQTSSQVIAGVHSGNLPIRLTAASSAAIEASAGAAAISDPEDEAEDYLMTE</sequence>
<gene>
    <name evidence="9" type="ORF">BOX15_Mlig008591g1</name>
</gene>
<proteinExistence type="predicted"/>
<dbReference type="SUPFAM" id="SSF47459">
    <property type="entry name" value="HLH, helix-loop-helix DNA-binding domain"/>
    <property type="match status" value="1"/>
</dbReference>
<feature type="non-terminal residue" evidence="9">
    <location>
        <position position="1"/>
    </location>
</feature>
<accession>A0A267E5C9</accession>
<evidence type="ECO:0000256" key="7">
    <source>
        <dbReference type="SAM" id="MobiDB-lite"/>
    </source>
</evidence>
<feature type="region of interest" description="Disordered" evidence="7">
    <location>
        <begin position="418"/>
        <end position="449"/>
    </location>
</feature>
<feature type="domain" description="BHLH" evidence="8">
    <location>
        <begin position="598"/>
        <end position="649"/>
    </location>
</feature>
<dbReference type="Pfam" id="PF00010">
    <property type="entry name" value="HLH"/>
    <property type="match status" value="1"/>
</dbReference>
<comment type="caution">
    <text evidence="9">The sequence shown here is derived from an EMBL/GenBank/DDBJ whole genome shotgun (WGS) entry which is preliminary data.</text>
</comment>
<dbReference type="Proteomes" id="UP000215902">
    <property type="component" value="Unassembled WGS sequence"/>
</dbReference>
<feature type="compositionally biased region" description="Basic residues" evidence="7">
    <location>
        <begin position="538"/>
        <end position="550"/>
    </location>
</feature>
<evidence type="ECO:0000256" key="1">
    <source>
        <dbReference type="ARBA" id="ARBA00004123"/>
    </source>
</evidence>
<keyword evidence="4" id="KW-0804">Transcription</keyword>
<dbReference type="InterPro" id="IPR036638">
    <property type="entry name" value="HLH_DNA-bd_sf"/>
</dbReference>
<dbReference type="SMART" id="SM00353">
    <property type="entry name" value="HLH"/>
    <property type="match status" value="1"/>
</dbReference>
<dbReference type="EMBL" id="NIVC01002574">
    <property type="protein sequence ID" value="PAA56783.1"/>
    <property type="molecule type" value="Genomic_DNA"/>
</dbReference>
<protein>
    <recommendedName>
        <fullName evidence="8">BHLH domain-containing protein</fullName>
    </recommendedName>
</protein>
<feature type="coiled-coil region" evidence="6">
    <location>
        <begin position="639"/>
        <end position="673"/>
    </location>
</feature>
<reference evidence="9 10" key="1">
    <citation type="submission" date="2017-06" db="EMBL/GenBank/DDBJ databases">
        <title>A platform for efficient transgenesis in Macrostomum lignano, a flatworm model organism for stem cell research.</title>
        <authorList>
            <person name="Berezikov E."/>
        </authorList>
    </citation>
    <scope>NUCLEOTIDE SEQUENCE [LARGE SCALE GENOMIC DNA]</scope>
    <source>
        <strain evidence="9">DV1</strain>
        <tissue evidence="9">Whole organism</tissue>
    </source>
</reference>
<dbReference type="AlphaFoldDB" id="A0A267E5C9"/>
<name>A0A267E5C9_9PLAT</name>
<dbReference type="STRING" id="282301.A0A267E5C9"/>
<dbReference type="PANTHER" id="PTHR15741">
    <property type="entry name" value="BASIC HELIX-LOOP-HELIX ZIP TRANSCRIPTION FACTOR"/>
    <property type="match status" value="1"/>
</dbReference>
<dbReference type="PANTHER" id="PTHR15741:SF37">
    <property type="entry name" value="LD38259P"/>
    <property type="match status" value="1"/>
</dbReference>
<keyword evidence="2" id="KW-0805">Transcription regulation</keyword>
<dbReference type="OrthoDB" id="6086776at2759"/>
<evidence type="ECO:0000259" key="8">
    <source>
        <dbReference type="PROSITE" id="PS50888"/>
    </source>
</evidence>
<evidence type="ECO:0000256" key="4">
    <source>
        <dbReference type="ARBA" id="ARBA00023163"/>
    </source>
</evidence>
<dbReference type="CDD" id="cd11405">
    <property type="entry name" value="bHLHzip_MLXIP_like"/>
    <property type="match status" value="1"/>
</dbReference>